<evidence type="ECO:0000256" key="5">
    <source>
        <dbReference type="ARBA" id="ARBA00022553"/>
    </source>
</evidence>
<evidence type="ECO:0000256" key="17">
    <source>
        <dbReference type="ARBA" id="ARBA00082486"/>
    </source>
</evidence>
<evidence type="ECO:0000256" key="15">
    <source>
        <dbReference type="ARBA" id="ARBA00081595"/>
    </source>
</evidence>
<keyword evidence="4" id="KW-0963">Cytoplasm</keyword>
<dbReference type="InterPro" id="IPR001452">
    <property type="entry name" value="SH3_domain"/>
</dbReference>
<dbReference type="GO" id="GO:0050852">
    <property type="term" value="P:T cell receptor signaling pathway"/>
    <property type="evidence" value="ECO:0000318"/>
    <property type="project" value="GO_Central"/>
</dbReference>
<comment type="function">
    <text evidence="11">Acts as an adapter protein of the FYN and LCP2 signaling cascades in T-cells. May play a role in linking T-cell signaling to remodeling of the actin cytoskeleton. Modulates the expression of IL2. Involved in platelet activation. Prevents the degradation of SKAP1 and SKAP2. May be involved in high affinity immunoglobulin epsilon receptor signaling in mast cells.</text>
</comment>
<evidence type="ECO:0000256" key="7">
    <source>
        <dbReference type="ARBA" id="ARBA00022949"/>
    </source>
</evidence>
<evidence type="ECO:0000256" key="13">
    <source>
        <dbReference type="ARBA" id="ARBA00079796"/>
    </source>
</evidence>
<dbReference type="Ensembl" id="ENSXETT00000106343">
    <property type="protein sequence ID" value="ENSXETP00000107158"/>
    <property type="gene ID" value="ENSXETG00000040396"/>
</dbReference>
<dbReference type="Xenbase" id="XB-GENE-22068464">
    <property type="gene designation" value="fyb1"/>
</dbReference>
<dbReference type="GeneTree" id="ENSGT00530000063460"/>
<feature type="compositionally biased region" description="Polar residues" evidence="19">
    <location>
        <begin position="16"/>
        <end position="26"/>
    </location>
</feature>
<dbReference type="GO" id="GO:0008289">
    <property type="term" value="F:lipid binding"/>
    <property type="evidence" value="ECO:0007669"/>
    <property type="project" value="InterPro"/>
</dbReference>
<dbReference type="AGR" id="Xenbase:XB-GENE-22068464"/>
<evidence type="ECO:0000256" key="19">
    <source>
        <dbReference type="SAM" id="MobiDB-lite"/>
    </source>
</evidence>
<reference evidence="23" key="3">
    <citation type="submission" date="2025-04" db="UniProtKB">
        <authorList>
            <consortium name="RefSeq"/>
        </authorList>
    </citation>
    <scope>IDENTIFICATION</scope>
    <source>
        <strain evidence="23">Nigerian</strain>
        <tissue evidence="23">Liver and blood</tissue>
    </source>
</reference>
<feature type="domain" description="SH3" evidence="20">
    <location>
        <begin position="514"/>
        <end position="574"/>
    </location>
</feature>
<feature type="region of interest" description="Disordered" evidence="19">
    <location>
        <begin position="1"/>
        <end position="30"/>
    </location>
</feature>
<dbReference type="InterPro" id="IPR035540">
    <property type="entry name" value="FYB_hSH3"/>
</dbReference>
<evidence type="ECO:0000313" key="22">
    <source>
        <dbReference type="Proteomes" id="UP000008143"/>
    </source>
</evidence>
<keyword evidence="3 18" id="KW-0728">SH3 domain</keyword>
<sequence length="833" mass="91395">MDRSTNVRSLAARFSSAPSTMESPENSLGAPALKGIHAKMAGFEKFSNSPAGVTGPSGITPKKPPATKPGFKPVAEEAKPAFPKPSAGVNRTVGSFHNAGKEMGGKAPHLRPAGFRTFDQHKEEPKGPTPRPLGNKPSLGASQETKTEGVRPYQQLQHKENEEKPAFPKPSALKNFNLASESEPKPPFPKKPLGAKPSGNSVPSAYDNNKSAFGPKPYLAPQESKPLKQTKDPPETNEPPSSVPQTFPGVALKPTVPKPLQSPFLKQAQEDSTGGTKPNVSAKEFFNKANQNGSPGPNVTKFPKVQTFQLNQAANSQDKLKEQKDTSSEPKRRPLPPLFKLGPPPQKPTRPPNVNLEQFKGPKWAGGNKGTANEHRTSALSSALPPPPPSQISPGAPLPPPPASSLSIKEPAPSPLFPNLPPRNIRAPINSIHNDDENYDDVEGPSIPEEESIESDGELYEGIPGESEAFARPQEPRNEKEEKKKLEQQKKEQKEKEKKEQEIRKKFKLTGPIEAIHQAKACTDYKGGKNELSIKVGDAIEVIRLNNNPEGKWLARMNGCYGYIKTTMVNIDYDSLKRKKSTMHMVKPTRMEGNDQEIYDDVEDSNSNKSSGGSGSAHFPPPPDDIYDGVDDGPSDGSVPQDEDKTNAWNWGILKKLKTTDFKKKSVYKYSEKEDSEENDFVVVPAQTPTFSPDGDVYDDVGDFPPPPSESSLKAHLKVSTLGRNTEKDNKTLKKLEKEEKEFRKKFKYTDEIKVLSTTQIAATLTTKKFGSKDLHIKPGESLEIIQHTNETQILCRNKDGKYGYVLRSNLSTVETDGEIYDDIGEDCVYDND</sequence>
<evidence type="ECO:0000256" key="16">
    <source>
        <dbReference type="ARBA" id="ARBA00081679"/>
    </source>
</evidence>
<feature type="compositionally biased region" description="Basic and acidic residues" evidence="19">
    <location>
        <begin position="157"/>
        <end position="166"/>
    </location>
</feature>
<dbReference type="SUPFAM" id="SSF50044">
    <property type="entry name" value="SH3-domain"/>
    <property type="match status" value="2"/>
</dbReference>
<dbReference type="InterPro" id="IPR029294">
    <property type="entry name" value="hSH3"/>
</dbReference>
<dbReference type="GO" id="GO:0005886">
    <property type="term" value="C:plasma membrane"/>
    <property type="evidence" value="ECO:0000318"/>
    <property type="project" value="GO_Central"/>
</dbReference>
<keyword evidence="6" id="KW-0677">Repeat</keyword>
<keyword evidence="9" id="KW-0175">Coiled coil</keyword>
<dbReference type="PANTHER" id="PTHR16830">
    <property type="entry name" value="SH2 CONTAINING ADAPTOR PRAM-1 RELATED"/>
    <property type="match status" value="1"/>
</dbReference>
<protein>
    <recommendedName>
        <fullName evidence="12">FYN-binding protein 1</fullName>
    </recommendedName>
    <alternativeName>
        <fullName evidence="13">Adhesion and degranulation promoting adaptor protein</fullName>
    </alternativeName>
    <alternativeName>
        <fullName evidence="14">FYB-120/130</fullName>
    </alternativeName>
    <alternativeName>
        <fullName evidence="17">FYN-T-binding protein</fullName>
    </alternativeName>
    <alternativeName>
        <fullName evidence="15">SLAP-130</fullName>
    </alternativeName>
    <alternativeName>
        <fullName evidence="16">SLP-76-associated phosphoprotein</fullName>
    </alternativeName>
</protein>
<evidence type="ECO:0000256" key="3">
    <source>
        <dbReference type="ARBA" id="ARBA00022443"/>
    </source>
</evidence>
<dbReference type="Proteomes" id="UP000008143">
    <property type="component" value="Chromosome 1"/>
</dbReference>
<feature type="compositionally biased region" description="Polar residues" evidence="19">
    <location>
        <begin position="198"/>
        <end position="211"/>
    </location>
</feature>
<keyword evidence="5" id="KW-0597">Phosphoprotein</keyword>
<evidence type="ECO:0000313" key="24">
    <source>
        <dbReference type="Xenbase" id="XB-GENE-22068464"/>
    </source>
</evidence>
<evidence type="ECO:0000256" key="8">
    <source>
        <dbReference type="ARBA" id="ARBA00022990"/>
    </source>
</evidence>
<dbReference type="CDD" id="cd11867">
    <property type="entry name" value="hSH3_ADAP"/>
    <property type="match status" value="1"/>
</dbReference>
<feature type="compositionally biased region" description="Acidic residues" evidence="19">
    <location>
        <begin position="594"/>
        <end position="604"/>
    </location>
</feature>
<dbReference type="OMA" id="WANRELP"/>
<reference evidence="21" key="2">
    <citation type="submission" date="2021-03" db="UniProtKB">
        <authorList>
            <consortium name="Ensembl"/>
        </authorList>
    </citation>
    <scope>IDENTIFICATION</scope>
</reference>
<gene>
    <name evidence="21 23 24" type="primary">fyb1</name>
</gene>
<evidence type="ECO:0000256" key="2">
    <source>
        <dbReference type="ARBA" id="ARBA00004496"/>
    </source>
</evidence>
<organism evidence="21">
    <name type="scientific">Xenopus tropicalis</name>
    <name type="common">Western clawed frog</name>
    <name type="synonym">Silurana tropicalis</name>
    <dbReference type="NCBI Taxonomy" id="8364"/>
    <lineage>
        <taxon>Eukaryota</taxon>
        <taxon>Metazoa</taxon>
        <taxon>Chordata</taxon>
        <taxon>Craniata</taxon>
        <taxon>Vertebrata</taxon>
        <taxon>Euteleostomi</taxon>
        <taxon>Amphibia</taxon>
        <taxon>Batrachia</taxon>
        <taxon>Anura</taxon>
        <taxon>Pipoidea</taxon>
        <taxon>Pipidae</taxon>
        <taxon>Xenopodinae</taxon>
        <taxon>Xenopus</taxon>
        <taxon>Silurana</taxon>
    </lineage>
</organism>
<feature type="compositionally biased region" description="Pro residues" evidence="19">
    <location>
        <begin position="342"/>
        <end position="351"/>
    </location>
</feature>
<dbReference type="AlphaFoldDB" id="A0A803JGX3"/>
<feature type="compositionally biased region" description="Polar residues" evidence="19">
    <location>
        <begin position="270"/>
        <end position="279"/>
    </location>
</feature>
<feature type="compositionally biased region" description="Pro residues" evidence="19">
    <location>
        <begin position="412"/>
        <end position="421"/>
    </location>
</feature>
<dbReference type="OrthoDB" id="9396701at2759"/>
<feature type="compositionally biased region" description="Acidic residues" evidence="19">
    <location>
        <begin position="437"/>
        <end position="459"/>
    </location>
</feature>
<evidence type="ECO:0000256" key="10">
    <source>
        <dbReference type="ARBA" id="ARBA00023242"/>
    </source>
</evidence>
<name>A0A803JGX3_XENTR</name>
<dbReference type="Reactome" id="R-XTR-202433">
    <property type="pathway name" value="Generation of second messenger molecules"/>
</dbReference>
<feature type="compositionally biased region" description="Pro residues" evidence="19">
    <location>
        <begin position="384"/>
        <end position="403"/>
    </location>
</feature>
<feature type="compositionally biased region" description="Basic and acidic residues" evidence="19">
    <location>
        <begin position="474"/>
        <end position="503"/>
    </location>
</feature>
<evidence type="ECO:0000256" key="1">
    <source>
        <dbReference type="ARBA" id="ARBA00004282"/>
    </source>
</evidence>
<dbReference type="SMART" id="SM00326">
    <property type="entry name" value="SH3"/>
    <property type="match status" value="1"/>
</dbReference>
<dbReference type="GO" id="GO:0007229">
    <property type="term" value="P:integrin-mediated signaling pathway"/>
    <property type="evidence" value="ECO:0000318"/>
    <property type="project" value="GO_Central"/>
</dbReference>
<dbReference type="PANTHER" id="PTHR16830:SF13">
    <property type="entry name" value="FYN-BINDING PROTEIN 1"/>
    <property type="match status" value="1"/>
</dbReference>
<keyword evidence="10" id="KW-0539">Nucleus</keyword>
<dbReference type="GeneID" id="100485737"/>
<evidence type="ECO:0000256" key="4">
    <source>
        <dbReference type="ARBA" id="ARBA00022490"/>
    </source>
</evidence>
<feature type="compositionally biased region" description="Polar residues" evidence="19">
    <location>
        <begin position="288"/>
        <end position="297"/>
    </location>
</feature>
<proteinExistence type="predicted"/>
<dbReference type="FunFam" id="2.30.30.40:FF:000156">
    <property type="entry name" value="FYN-binding protein-like isoform X1"/>
    <property type="match status" value="1"/>
</dbReference>
<comment type="subcellular location">
    <subcellularLocation>
        <location evidence="1">Cell junction</location>
    </subcellularLocation>
    <subcellularLocation>
        <location evidence="2">Cytoplasm</location>
    </subcellularLocation>
</comment>
<feature type="compositionally biased region" description="Polar residues" evidence="19">
    <location>
        <begin position="306"/>
        <end position="317"/>
    </location>
</feature>
<evidence type="ECO:0000313" key="23">
    <source>
        <dbReference type="RefSeq" id="XP_031750330.1"/>
    </source>
</evidence>
<evidence type="ECO:0000256" key="9">
    <source>
        <dbReference type="ARBA" id="ARBA00023054"/>
    </source>
</evidence>
<feature type="region of interest" description="Disordered" evidence="19">
    <location>
        <begin position="47"/>
        <end position="503"/>
    </location>
</feature>
<evidence type="ECO:0000256" key="18">
    <source>
        <dbReference type="PROSITE-ProRule" id="PRU00192"/>
    </source>
</evidence>
<evidence type="ECO:0000256" key="6">
    <source>
        <dbReference type="ARBA" id="ARBA00022737"/>
    </source>
</evidence>
<dbReference type="Bgee" id="ENSXETG00000040396">
    <property type="expression patterns" value="Expressed in liver and 10 other cell types or tissues"/>
</dbReference>
<evidence type="ECO:0000256" key="12">
    <source>
        <dbReference type="ARBA" id="ARBA00068976"/>
    </source>
</evidence>
<dbReference type="RefSeq" id="XP_031750330.1">
    <property type="nucleotide sequence ID" value="XM_031894470.1"/>
</dbReference>
<dbReference type="GO" id="GO:0070161">
    <property type="term" value="C:anchoring junction"/>
    <property type="evidence" value="ECO:0007669"/>
    <property type="project" value="UniProtKB-SubCell"/>
</dbReference>
<accession>A0A803JGX3</accession>
<dbReference type="GO" id="GO:0005737">
    <property type="term" value="C:cytoplasm"/>
    <property type="evidence" value="ECO:0007669"/>
    <property type="project" value="UniProtKB-SubCell"/>
</dbReference>
<evidence type="ECO:0000256" key="14">
    <source>
        <dbReference type="ARBA" id="ARBA00081371"/>
    </source>
</evidence>
<dbReference type="Pfam" id="PF14603">
    <property type="entry name" value="hSH3"/>
    <property type="match status" value="2"/>
</dbReference>
<evidence type="ECO:0000256" key="11">
    <source>
        <dbReference type="ARBA" id="ARBA00059917"/>
    </source>
</evidence>
<evidence type="ECO:0000313" key="21">
    <source>
        <dbReference type="Ensembl" id="ENSXETP00000107158"/>
    </source>
</evidence>
<evidence type="ECO:0000259" key="20">
    <source>
        <dbReference type="PROSITE" id="PS50002"/>
    </source>
</evidence>
<dbReference type="PROSITE" id="PS50002">
    <property type="entry name" value="SH3"/>
    <property type="match status" value="1"/>
</dbReference>
<dbReference type="Gene3D" id="2.30.30.40">
    <property type="entry name" value="SH3 Domains"/>
    <property type="match status" value="2"/>
</dbReference>
<reference evidence="21" key="1">
    <citation type="journal article" date="2010" name="Science">
        <title>The genome of the Western clawed frog Xenopus tropicalis.</title>
        <authorList>
            <person name="Hellsten U."/>
            <person name="Harland R.M."/>
            <person name="Gilchrist M.J."/>
            <person name="Hendrix D."/>
            <person name="Jurka J."/>
            <person name="Kapitonov V."/>
            <person name="Ovcharenko I."/>
            <person name="Putnam N.H."/>
            <person name="Shu S."/>
            <person name="Taher L."/>
            <person name="Blitz I.L."/>
            <person name="Blumberg B."/>
            <person name="Dichmann D.S."/>
            <person name="Dubchak I."/>
            <person name="Amaya E."/>
            <person name="Detter J.C."/>
            <person name="Fletcher R."/>
            <person name="Gerhard D.S."/>
            <person name="Goodstein D."/>
            <person name="Graves T."/>
            <person name="Grigoriev I.V."/>
            <person name="Grimwood J."/>
            <person name="Kawashima T."/>
            <person name="Lindquist E."/>
            <person name="Lucas S.M."/>
            <person name="Mead P.E."/>
            <person name="Mitros T."/>
            <person name="Ogino H."/>
            <person name="Ohta Y."/>
            <person name="Poliakov A.V."/>
            <person name="Pollet N."/>
            <person name="Robert J."/>
            <person name="Salamov A."/>
            <person name="Sater A.K."/>
            <person name="Schmutz J."/>
            <person name="Terry A."/>
            <person name="Vize P.D."/>
            <person name="Warren W.C."/>
            <person name="Wells D."/>
            <person name="Wills A."/>
            <person name="Wilson R.K."/>
            <person name="Zimmerman L.B."/>
            <person name="Zorn A.M."/>
            <person name="Grainger R."/>
            <person name="Grammer T."/>
            <person name="Khokha M.K."/>
            <person name="Richardson P.M."/>
            <person name="Rokhsar D.S."/>
        </authorList>
    </citation>
    <scope>NUCLEOTIDE SEQUENCE [LARGE SCALE GENOMIC DNA]</scope>
    <source>
        <strain evidence="21">Nigerian</strain>
    </source>
</reference>
<dbReference type="GO" id="GO:0072659">
    <property type="term" value="P:protein localization to plasma membrane"/>
    <property type="evidence" value="ECO:0000318"/>
    <property type="project" value="GO_Central"/>
</dbReference>
<feature type="region of interest" description="Disordered" evidence="19">
    <location>
        <begin position="582"/>
        <end position="645"/>
    </location>
</feature>
<dbReference type="InterPro" id="IPR036028">
    <property type="entry name" value="SH3-like_dom_sf"/>
</dbReference>
<dbReference type="FunFam" id="2.30.30.40:FF:000133">
    <property type="entry name" value="FYN-binding protein-like isoform X2"/>
    <property type="match status" value="1"/>
</dbReference>
<keyword evidence="7" id="KW-0965">Cell junction</keyword>
<dbReference type="InterPro" id="IPR043443">
    <property type="entry name" value="FYB1/2-like"/>
</dbReference>
<feature type="compositionally biased region" description="Acidic residues" evidence="19">
    <location>
        <begin position="625"/>
        <end position="634"/>
    </location>
</feature>
<keyword evidence="8" id="KW-0007">Acetylation</keyword>
<dbReference type="CTD" id="2533"/>
<feature type="compositionally biased region" description="Basic and acidic residues" evidence="19">
    <location>
        <begin position="318"/>
        <end position="332"/>
    </location>
</feature>
<feature type="compositionally biased region" description="Basic and acidic residues" evidence="19">
    <location>
        <begin position="225"/>
        <end position="234"/>
    </location>
</feature>
<keyword evidence="22" id="KW-1185">Reference proteome</keyword>